<comment type="similarity">
    <text evidence="10">Belongs to the PlsY family.</text>
</comment>
<dbReference type="RefSeq" id="WP_159899998.1">
    <property type="nucleotide sequence ID" value="NZ_BAABFX010000015.1"/>
</dbReference>
<feature type="transmembrane region" description="Helical" evidence="10">
    <location>
        <begin position="82"/>
        <end position="101"/>
    </location>
</feature>
<keyword evidence="8 10" id="KW-0594">Phospholipid biosynthesis</keyword>
<dbReference type="PANTHER" id="PTHR30309">
    <property type="entry name" value="INNER MEMBRANE PROTEIN YGIH"/>
    <property type="match status" value="1"/>
</dbReference>
<name>A0ABP8JGV4_9MICO</name>
<sequence length="202" mass="20749">MGLYVIQLCGVAALSFLVGSINPATILARALGRDLRSSGSGNPGATNAARVLGPRWGVVVLLLDVAKAWLPSLLVLRSMGTLAAIVAGTAVVLGHMFSPFLRGKGGKGVASALGALLAIAPWVALGAVVVFVLAKTVLPFVGEASVVTMLVVAAVGVAAVAGVVPGVSQLVGGWLIVLPLLVLSRHQRNIRAWLMRRKRRQA</sequence>
<feature type="transmembrane region" description="Helical" evidence="10">
    <location>
        <begin position="146"/>
        <end position="164"/>
    </location>
</feature>
<keyword evidence="3 10" id="KW-0808">Transferase</keyword>
<dbReference type="EMBL" id="BAABFX010000015">
    <property type="protein sequence ID" value="GAA4390665.1"/>
    <property type="molecule type" value="Genomic_DNA"/>
</dbReference>
<evidence type="ECO:0000256" key="4">
    <source>
        <dbReference type="ARBA" id="ARBA00022692"/>
    </source>
</evidence>
<reference evidence="12" key="1">
    <citation type="journal article" date="2019" name="Int. J. Syst. Evol. Microbiol.">
        <title>The Global Catalogue of Microorganisms (GCM) 10K type strain sequencing project: providing services to taxonomists for standard genome sequencing and annotation.</title>
        <authorList>
            <consortium name="The Broad Institute Genomics Platform"/>
            <consortium name="The Broad Institute Genome Sequencing Center for Infectious Disease"/>
            <person name="Wu L."/>
            <person name="Ma J."/>
        </authorList>
    </citation>
    <scope>NUCLEOTIDE SEQUENCE [LARGE SCALE GENOMIC DNA]</scope>
    <source>
        <strain evidence="12">JCM 17738</strain>
    </source>
</reference>
<comment type="function">
    <text evidence="10">Catalyzes the transfer of an acyl group from acyl-phosphate (acyl-PO(4)) to glycerol-3-phosphate (G3P) to form lysophosphatidic acid (LPA). This enzyme utilizes acyl-phosphate as fatty acyl donor, but not acyl-CoA or acyl-ACP.</text>
</comment>
<keyword evidence="12" id="KW-1185">Reference proteome</keyword>
<evidence type="ECO:0000256" key="10">
    <source>
        <dbReference type="HAMAP-Rule" id="MF_01043"/>
    </source>
</evidence>
<evidence type="ECO:0000256" key="9">
    <source>
        <dbReference type="ARBA" id="ARBA00023264"/>
    </source>
</evidence>
<feature type="transmembrane region" description="Helical" evidence="10">
    <location>
        <begin position="113"/>
        <end position="134"/>
    </location>
</feature>
<evidence type="ECO:0000256" key="7">
    <source>
        <dbReference type="ARBA" id="ARBA00023136"/>
    </source>
</evidence>
<comment type="subunit">
    <text evidence="10">Probably interacts with PlsX.</text>
</comment>
<keyword evidence="9 10" id="KW-1208">Phospholipid metabolism</keyword>
<dbReference type="SMART" id="SM01207">
    <property type="entry name" value="G3P_acyltransf"/>
    <property type="match status" value="1"/>
</dbReference>
<dbReference type="EC" id="2.3.1.275" evidence="10"/>
<comment type="pathway">
    <text evidence="10">Lipid metabolism; phospholipid metabolism.</text>
</comment>
<keyword evidence="7 10" id="KW-0472">Membrane</keyword>
<evidence type="ECO:0000256" key="8">
    <source>
        <dbReference type="ARBA" id="ARBA00023209"/>
    </source>
</evidence>
<evidence type="ECO:0000313" key="12">
    <source>
        <dbReference type="Proteomes" id="UP001500390"/>
    </source>
</evidence>
<comment type="catalytic activity">
    <reaction evidence="10">
        <text>an acyl phosphate + sn-glycerol 3-phosphate = a 1-acyl-sn-glycero-3-phosphate + phosphate</text>
        <dbReference type="Rhea" id="RHEA:34075"/>
        <dbReference type="ChEBI" id="CHEBI:43474"/>
        <dbReference type="ChEBI" id="CHEBI:57597"/>
        <dbReference type="ChEBI" id="CHEBI:57970"/>
        <dbReference type="ChEBI" id="CHEBI:59918"/>
        <dbReference type="EC" id="2.3.1.275"/>
    </reaction>
</comment>
<dbReference type="PANTHER" id="PTHR30309:SF0">
    <property type="entry name" value="GLYCEROL-3-PHOSPHATE ACYLTRANSFERASE-RELATED"/>
    <property type="match status" value="1"/>
</dbReference>
<gene>
    <name evidence="10 11" type="primary">plsY</name>
    <name evidence="11" type="ORF">GCM10023153_07950</name>
</gene>
<keyword evidence="5 10" id="KW-1133">Transmembrane helix</keyword>
<evidence type="ECO:0000256" key="2">
    <source>
        <dbReference type="ARBA" id="ARBA00022516"/>
    </source>
</evidence>
<evidence type="ECO:0000313" key="11">
    <source>
        <dbReference type="EMBL" id="GAA4390665.1"/>
    </source>
</evidence>
<protein>
    <recommendedName>
        <fullName evidence="10">Glycerol-3-phosphate acyltransferase</fullName>
    </recommendedName>
    <alternativeName>
        <fullName evidence="10">Acyl-PO4 G3P acyltransferase</fullName>
    </alternativeName>
    <alternativeName>
        <fullName evidence="10">Acyl-phosphate--glycerol-3-phosphate acyltransferase</fullName>
    </alternativeName>
    <alternativeName>
        <fullName evidence="10">G3P acyltransferase</fullName>
        <shortName evidence="10">GPAT</shortName>
        <ecNumber evidence="10">2.3.1.275</ecNumber>
    </alternativeName>
    <alternativeName>
        <fullName evidence="10">Lysophosphatidic acid synthase</fullName>
        <shortName evidence="10">LPA synthase</shortName>
    </alternativeName>
</protein>
<keyword evidence="2 10" id="KW-0444">Lipid biosynthesis</keyword>
<keyword evidence="6 10" id="KW-0443">Lipid metabolism</keyword>
<dbReference type="Pfam" id="PF02660">
    <property type="entry name" value="G3P_acyltransf"/>
    <property type="match status" value="1"/>
</dbReference>
<accession>A0ABP8JGV4</accession>
<dbReference type="InterPro" id="IPR003811">
    <property type="entry name" value="G3P_acylTferase_PlsY"/>
</dbReference>
<keyword evidence="4 10" id="KW-0812">Transmembrane</keyword>
<dbReference type="HAMAP" id="MF_01043">
    <property type="entry name" value="PlsY"/>
    <property type="match status" value="1"/>
</dbReference>
<comment type="caution">
    <text evidence="11">The sequence shown here is derived from an EMBL/GenBank/DDBJ whole genome shotgun (WGS) entry which is preliminary data.</text>
</comment>
<evidence type="ECO:0000256" key="3">
    <source>
        <dbReference type="ARBA" id="ARBA00022679"/>
    </source>
</evidence>
<evidence type="ECO:0000256" key="1">
    <source>
        <dbReference type="ARBA" id="ARBA00022475"/>
    </source>
</evidence>
<keyword evidence="1 10" id="KW-1003">Cell membrane</keyword>
<proteinExistence type="inferred from homology"/>
<evidence type="ECO:0000256" key="5">
    <source>
        <dbReference type="ARBA" id="ARBA00022989"/>
    </source>
</evidence>
<evidence type="ECO:0000256" key="6">
    <source>
        <dbReference type="ARBA" id="ARBA00023098"/>
    </source>
</evidence>
<feature type="transmembrane region" description="Helical" evidence="10">
    <location>
        <begin position="170"/>
        <end position="187"/>
    </location>
</feature>
<comment type="subcellular location">
    <subcellularLocation>
        <location evidence="10">Cell membrane</location>
        <topology evidence="10">Multi-pass membrane protein</topology>
    </subcellularLocation>
</comment>
<organism evidence="11 12">
    <name type="scientific">Ornithinibacter aureus</name>
    <dbReference type="NCBI Taxonomy" id="622664"/>
    <lineage>
        <taxon>Bacteria</taxon>
        <taxon>Bacillati</taxon>
        <taxon>Actinomycetota</taxon>
        <taxon>Actinomycetes</taxon>
        <taxon>Micrococcales</taxon>
        <taxon>Intrasporangiaceae</taxon>
        <taxon>Ornithinibacter</taxon>
    </lineage>
</organism>
<dbReference type="Proteomes" id="UP001500390">
    <property type="component" value="Unassembled WGS sequence"/>
</dbReference>